<proteinExistence type="inferred from homology"/>
<dbReference type="InterPro" id="IPR003437">
    <property type="entry name" value="GcvP"/>
</dbReference>
<evidence type="ECO:0000256" key="7">
    <source>
        <dbReference type="ARBA" id="ARBA00023002"/>
    </source>
</evidence>
<evidence type="ECO:0000259" key="10">
    <source>
        <dbReference type="Pfam" id="PF21478"/>
    </source>
</evidence>
<evidence type="ECO:0000256" key="5">
    <source>
        <dbReference type="ARBA" id="ARBA00012134"/>
    </source>
</evidence>
<dbReference type="NCBIfam" id="TIGR00461">
    <property type="entry name" value="gcvP"/>
    <property type="match status" value="1"/>
</dbReference>
<gene>
    <name evidence="11" type="primary">gcvP</name>
    <name evidence="11" type="ORF">NQX30_03905</name>
</gene>
<comment type="catalytic activity">
    <reaction evidence="8">
        <text>N(6)-[(R)-lipoyl]-L-lysyl-[glycine-cleavage complex H protein] + glycine + H(+) = N(6)-[(R)-S(8)-aminomethyldihydrolipoyl]-L-lysyl-[glycine-cleavage complex H protein] + CO2</text>
        <dbReference type="Rhea" id="RHEA:24304"/>
        <dbReference type="Rhea" id="RHEA-COMP:10494"/>
        <dbReference type="Rhea" id="RHEA-COMP:10495"/>
        <dbReference type="ChEBI" id="CHEBI:15378"/>
        <dbReference type="ChEBI" id="CHEBI:16526"/>
        <dbReference type="ChEBI" id="CHEBI:57305"/>
        <dbReference type="ChEBI" id="CHEBI:83099"/>
        <dbReference type="ChEBI" id="CHEBI:83143"/>
        <dbReference type="EC" id="1.4.4.2"/>
    </reaction>
</comment>
<dbReference type="InterPro" id="IPR020581">
    <property type="entry name" value="GDC_P"/>
</dbReference>
<feature type="domain" description="Glycine cleavage system P-protein N-terminal" evidence="9">
    <location>
        <begin position="465"/>
        <end position="725"/>
    </location>
</feature>
<evidence type="ECO:0000313" key="12">
    <source>
        <dbReference type="Proteomes" id="UP001168167"/>
    </source>
</evidence>
<comment type="caution">
    <text evidence="11">The sequence shown here is derived from an EMBL/GenBank/DDBJ whole genome shotgun (WGS) entry which is preliminary data.</text>
</comment>
<dbReference type="Gene3D" id="3.40.640.10">
    <property type="entry name" value="Type I PLP-dependent aspartate aminotransferase-like (Major domain)"/>
    <property type="match status" value="2"/>
</dbReference>
<keyword evidence="12" id="KW-1185">Reference proteome</keyword>
<dbReference type="SUPFAM" id="SSF53383">
    <property type="entry name" value="PLP-dependent transferases"/>
    <property type="match status" value="2"/>
</dbReference>
<comment type="similarity">
    <text evidence="3">Belongs to the GcvP family.</text>
</comment>
<organism evidence="11 12">
    <name type="scientific">Candidatus Doriopsillibacter californiensis</name>
    <dbReference type="NCBI Taxonomy" id="2970740"/>
    <lineage>
        <taxon>Bacteria</taxon>
        <taxon>Pseudomonadati</taxon>
        <taxon>Pseudomonadota</taxon>
        <taxon>Gammaproteobacteria</taxon>
        <taxon>Candidatus Tethybacterales</taxon>
        <taxon>Candidatus Persebacteraceae</taxon>
        <taxon>Candidatus Doriopsillibacter</taxon>
    </lineage>
</organism>
<dbReference type="Gene3D" id="3.90.1150.10">
    <property type="entry name" value="Aspartate Aminotransferase, domain 1"/>
    <property type="match status" value="2"/>
</dbReference>
<comment type="cofactor">
    <cofactor evidence="1">
        <name>pyridoxal 5'-phosphate</name>
        <dbReference type="ChEBI" id="CHEBI:597326"/>
    </cofactor>
</comment>
<dbReference type="GO" id="GO:0004375">
    <property type="term" value="F:glycine dehydrogenase (decarboxylating) activity"/>
    <property type="evidence" value="ECO:0007669"/>
    <property type="project" value="UniProtKB-EC"/>
</dbReference>
<dbReference type="InterPro" id="IPR015422">
    <property type="entry name" value="PyrdxlP-dep_Trfase_small"/>
</dbReference>
<evidence type="ECO:0000256" key="3">
    <source>
        <dbReference type="ARBA" id="ARBA00010756"/>
    </source>
</evidence>
<dbReference type="Pfam" id="PF21478">
    <property type="entry name" value="GcvP2_C"/>
    <property type="match status" value="1"/>
</dbReference>
<protein>
    <recommendedName>
        <fullName evidence="5">glycine dehydrogenase (aminomethyl-transferring)</fullName>
        <ecNumber evidence="5">1.4.4.2</ecNumber>
    </recommendedName>
</protein>
<comment type="subunit">
    <text evidence="4">The glycine cleavage system is composed of four proteins: P, T, L and H.</text>
</comment>
<dbReference type="Proteomes" id="UP001168167">
    <property type="component" value="Unassembled WGS sequence"/>
</dbReference>
<dbReference type="Pfam" id="PF02347">
    <property type="entry name" value="GDC-P"/>
    <property type="match status" value="2"/>
</dbReference>
<evidence type="ECO:0000256" key="4">
    <source>
        <dbReference type="ARBA" id="ARBA00011690"/>
    </source>
</evidence>
<dbReference type="EMBL" id="JANQAO010000002">
    <property type="protein sequence ID" value="MDM5147514.1"/>
    <property type="molecule type" value="Genomic_DNA"/>
</dbReference>
<dbReference type="PANTHER" id="PTHR11773">
    <property type="entry name" value="GLYCINE DEHYDROGENASE, DECARBOXYLATING"/>
    <property type="match status" value="1"/>
</dbReference>
<evidence type="ECO:0000256" key="6">
    <source>
        <dbReference type="ARBA" id="ARBA00022898"/>
    </source>
</evidence>
<feature type="domain" description="Glycine cleavage system P-protein N-terminal" evidence="9">
    <location>
        <begin position="15"/>
        <end position="435"/>
    </location>
</feature>
<dbReference type="InterPro" id="IPR049316">
    <property type="entry name" value="GDC-P_C"/>
</dbReference>
<dbReference type="EC" id="1.4.4.2" evidence="5"/>
<keyword evidence="7 11" id="KW-0560">Oxidoreductase</keyword>
<evidence type="ECO:0000256" key="2">
    <source>
        <dbReference type="ARBA" id="ARBA00003788"/>
    </source>
</evidence>
<evidence type="ECO:0000256" key="8">
    <source>
        <dbReference type="ARBA" id="ARBA00049026"/>
    </source>
</evidence>
<accession>A0ABT7QLC9</accession>
<dbReference type="PANTHER" id="PTHR11773:SF1">
    <property type="entry name" value="GLYCINE DEHYDROGENASE (DECARBOXYLATING), MITOCHONDRIAL"/>
    <property type="match status" value="1"/>
</dbReference>
<evidence type="ECO:0000256" key="1">
    <source>
        <dbReference type="ARBA" id="ARBA00001933"/>
    </source>
</evidence>
<keyword evidence="6" id="KW-0663">Pyridoxal phosphate</keyword>
<reference evidence="11" key="1">
    <citation type="submission" date="2022-08" db="EMBL/GenBank/DDBJ databases">
        <authorList>
            <person name="Dzunkova M."/>
            <person name="La Clair J."/>
            <person name="Tyml T."/>
            <person name="Doud D."/>
            <person name="Schulz F."/>
            <person name="Piquer S."/>
            <person name="Porcel Sanchis D."/>
            <person name="Osborn A."/>
            <person name="Robinson D."/>
            <person name="Louie K.B."/>
            <person name="Bowen B.P."/>
            <person name="Bowers R."/>
            <person name="Lee J."/>
            <person name="Arnau Llombart V."/>
            <person name="Diaz Villanueva W."/>
            <person name="Gosliner T."/>
            <person name="Northen T."/>
            <person name="Cheng J.-F."/>
            <person name="Burkart M.D."/>
            <person name="Woyke T."/>
        </authorList>
    </citation>
    <scope>NUCLEOTIDE SEQUENCE</scope>
    <source>
        <strain evidence="11">Df01</strain>
    </source>
</reference>
<dbReference type="InterPro" id="IPR015424">
    <property type="entry name" value="PyrdxlP-dep_Trfase"/>
</dbReference>
<comment type="function">
    <text evidence="2">The glycine cleavage system catalyzes the degradation of glycine. The P protein binds the alpha-amino group of glycine through its pyridoxal phosphate cofactor; CO(2) is released and the remaining methylamine moiety is then transferred to the lipoamide cofactor of the H protein.</text>
</comment>
<feature type="domain" description="Glycine dehydrogenase C-terminal" evidence="10">
    <location>
        <begin position="769"/>
        <end position="889"/>
    </location>
</feature>
<dbReference type="InterPro" id="IPR049315">
    <property type="entry name" value="GDC-P_N"/>
</dbReference>
<evidence type="ECO:0000259" key="9">
    <source>
        <dbReference type="Pfam" id="PF02347"/>
    </source>
</evidence>
<reference evidence="11" key="2">
    <citation type="journal article" date="2023" name="Microbiome">
        <title>Synthase-selected sorting approach identifies a beta-lactone synthase in a nudibranch symbiotic bacterium.</title>
        <authorList>
            <person name="Dzunkova M."/>
            <person name="La Clair J.J."/>
            <person name="Tyml T."/>
            <person name="Doud D."/>
            <person name="Schulz F."/>
            <person name="Piquer-Esteban S."/>
            <person name="Porcel Sanchis D."/>
            <person name="Osborn A."/>
            <person name="Robinson D."/>
            <person name="Louie K.B."/>
            <person name="Bowen B.P."/>
            <person name="Bowers R.M."/>
            <person name="Lee J."/>
            <person name="Arnau V."/>
            <person name="Diaz-Villanueva W."/>
            <person name="Stepanauskas R."/>
            <person name="Gosliner T."/>
            <person name="Date S.V."/>
            <person name="Northen T.R."/>
            <person name="Cheng J.F."/>
            <person name="Burkart M.D."/>
            <person name="Woyke T."/>
        </authorList>
    </citation>
    <scope>NUCLEOTIDE SEQUENCE</scope>
    <source>
        <strain evidence="11">Df01</strain>
    </source>
</reference>
<sequence length="947" mass="102978">MNNRNDFLPTAGFANRHCGISSEDQREMLQTIGFEKLDDMEKILPPEIVGRLPDIGPALTEDEATAELSSMARKNKVAVSMLGLGYYGTSMPAVVRRNLLESAAWYTAYTPYQAEIAQGRLEMLLNFQTLVIDLTGLPMAGASLLDEATAAAEAMTLLRRQSRSDSNVFLVDETLFPQTLAVLKTRAAPLGIQLNILPAEKCTEAPEAFGAILGYPAGDGRLYDPSAIVETLKSRNIGVACCTDLLALALIKSPGEIGFDVAVGNAQRLGVPMGCGGPHPGFMAFSSTLRRHVPGRLVGVSKDTHGRAGFRLSAQTREQHIRREKATSNICTAQALPAMLVAAYVVYRGPDRLKAVAKRVWRLALALAAGLRKMGRAPLHDNFFDTLRVSATDAVAVVDKALQNGICLLHRDGVVGISIDECTTPTHIEAVWHAFGGNAPDFDAIASEIDDTLPAKFVRTDAFCTHETFNIYHTEHEMLRYLRRLGQKDIALDRSMIPLGSCTMKLNAAVQMEPLSWPLLANVHPFAPASHQAGYAQLAAKLESLLAKISGFDSVSLQPNAGAQGEYAGLLAIRRYLDSLDQGHRDVCLIPLSAHGTNPASAVMAGMRVVPVEIDNAGQVSEDDLRQKIALHRNNLAALMLTYPSTYGVFGRRMPALCELVHEAGGQVYMDGANFNALVGVSLPGQFGADVMHINLHKTFCIPHGGGGPGMGPIGVQAHLREFLPKHPMQNGGEDDYDTVSAAPWGSALILHISWMYIRMMGADGLRRATLSALLAANYIAKQLGSAYPVEFHDENGYVAHECIVDARVFKSAGVSVEDIAKRLMDYGFHAPTVSWPVAGAMMIEPTESETKNEIDRLCDALLSIVGEIKRITDGEWPRDDNPLINAPHTAEDLLVENWTHPYSRETAAYPLSWVRRHKYWPPIGRIDAAWGDRNLVCACPPIESYS</sequence>
<evidence type="ECO:0000313" key="11">
    <source>
        <dbReference type="EMBL" id="MDM5147514.1"/>
    </source>
</evidence>
<dbReference type="InterPro" id="IPR015421">
    <property type="entry name" value="PyrdxlP-dep_Trfase_major"/>
</dbReference>
<name>A0ABT7QLC9_9GAMM</name>